<evidence type="ECO:0000313" key="2">
    <source>
        <dbReference type="Proteomes" id="UP000724874"/>
    </source>
</evidence>
<name>A0A9P5TFI9_GYMJU</name>
<organism evidence="1 2">
    <name type="scientific">Gymnopilus junonius</name>
    <name type="common">Spectacular rustgill mushroom</name>
    <name type="synonym">Gymnopilus spectabilis subsp. junonius</name>
    <dbReference type="NCBI Taxonomy" id="109634"/>
    <lineage>
        <taxon>Eukaryota</taxon>
        <taxon>Fungi</taxon>
        <taxon>Dikarya</taxon>
        <taxon>Basidiomycota</taxon>
        <taxon>Agaricomycotina</taxon>
        <taxon>Agaricomycetes</taxon>
        <taxon>Agaricomycetidae</taxon>
        <taxon>Agaricales</taxon>
        <taxon>Agaricineae</taxon>
        <taxon>Hymenogastraceae</taxon>
        <taxon>Gymnopilus</taxon>
    </lineage>
</organism>
<proteinExistence type="predicted"/>
<dbReference type="Proteomes" id="UP000724874">
    <property type="component" value="Unassembled WGS sequence"/>
</dbReference>
<dbReference type="EMBL" id="JADNYJ010000411">
    <property type="protein sequence ID" value="KAF8869717.1"/>
    <property type="molecule type" value="Genomic_DNA"/>
</dbReference>
<accession>A0A9P5TFI9</accession>
<protein>
    <submittedName>
        <fullName evidence="1">Uncharacterized protein</fullName>
    </submittedName>
</protein>
<comment type="caution">
    <text evidence="1">The sequence shown here is derived from an EMBL/GenBank/DDBJ whole genome shotgun (WGS) entry which is preliminary data.</text>
</comment>
<reference evidence="1" key="1">
    <citation type="submission" date="2020-11" db="EMBL/GenBank/DDBJ databases">
        <authorList>
            <consortium name="DOE Joint Genome Institute"/>
            <person name="Ahrendt S."/>
            <person name="Riley R."/>
            <person name="Andreopoulos W."/>
            <person name="LaButti K."/>
            <person name="Pangilinan J."/>
            <person name="Ruiz-duenas F.J."/>
            <person name="Barrasa J.M."/>
            <person name="Sanchez-Garcia M."/>
            <person name="Camarero S."/>
            <person name="Miyauchi S."/>
            <person name="Serrano A."/>
            <person name="Linde D."/>
            <person name="Babiker R."/>
            <person name="Drula E."/>
            <person name="Ayuso-Fernandez I."/>
            <person name="Pacheco R."/>
            <person name="Padilla G."/>
            <person name="Ferreira P."/>
            <person name="Barriuso J."/>
            <person name="Kellner H."/>
            <person name="Castanera R."/>
            <person name="Alfaro M."/>
            <person name="Ramirez L."/>
            <person name="Pisabarro A.G."/>
            <person name="Kuo A."/>
            <person name="Tritt A."/>
            <person name="Lipzen A."/>
            <person name="He G."/>
            <person name="Yan M."/>
            <person name="Ng V."/>
            <person name="Cullen D."/>
            <person name="Martin F."/>
            <person name="Rosso M.-N."/>
            <person name="Henrissat B."/>
            <person name="Hibbett D."/>
            <person name="Martinez A.T."/>
            <person name="Grigoriev I.V."/>
        </authorList>
    </citation>
    <scope>NUCLEOTIDE SEQUENCE</scope>
    <source>
        <strain evidence="1">AH 44721</strain>
    </source>
</reference>
<dbReference type="AlphaFoldDB" id="A0A9P5TFI9"/>
<gene>
    <name evidence="1" type="ORF">CPB84DRAFT_1803605</name>
</gene>
<evidence type="ECO:0000313" key="1">
    <source>
        <dbReference type="EMBL" id="KAF8869717.1"/>
    </source>
</evidence>
<keyword evidence="2" id="KW-1185">Reference proteome</keyword>
<sequence>MSPEKAKGRGASTKYVRGGLADYASLYFDRSLTAYALWKKDIKRNPSAFRPEFNLSVVKILHLPPPSRAHSKLSASMNTSSPGIALCRIQSQTSSSLKSDHLYRAVFLFLNVVDSSDPMSPALFVEGKTILVFKPWHEVSFCPENADGEVLEGNTISRLPASLPLSEHYSTPDPLDAPVSDIGLFITRFYIKS</sequence>
<dbReference type="OrthoDB" id="3215163at2759"/>